<dbReference type="EMBL" id="CAJOBJ010193040">
    <property type="protein sequence ID" value="CAF4960200.1"/>
    <property type="molecule type" value="Genomic_DNA"/>
</dbReference>
<feature type="signal peptide" evidence="2">
    <location>
        <begin position="1"/>
        <end position="17"/>
    </location>
</feature>
<dbReference type="Proteomes" id="UP000681720">
    <property type="component" value="Unassembled WGS sequence"/>
</dbReference>
<gene>
    <name evidence="3" type="ORF">BYL167_LOCUS53228</name>
    <name evidence="4" type="ORF">GIL414_LOCUS54808</name>
</gene>
<keyword evidence="1 2" id="KW-0732">Signal</keyword>
<evidence type="ECO:0000256" key="1">
    <source>
        <dbReference type="ARBA" id="ARBA00022729"/>
    </source>
</evidence>
<dbReference type="InterPro" id="IPR011050">
    <property type="entry name" value="Pectin_lyase_fold/virulence"/>
</dbReference>
<dbReference type="Gene3D" id="2.160.20.10">
    <property type="entry name" value="Single-stranded right-handed beta-helix, Pectin lyase-like"/>
    <property type="match status" value="1"/>
</dbReference>
<dbReference type="SUPFAM" id="SSF51126">
    <property type="entry name" value="Pectin lyase-like"/>
    <property type="match status" value="1"/>
</dbReference>
<protein>
    <recommendedName>
        <fullName evidence="6">Right handed beta helix domain-containing protein</fullName>
    </recommendedName>
</protein>
<sequence>MPRGITWTRLALTAASGQNVIILSQAVNWTTNDEIIITTTDTNIAHTERHQIDYIENQTLIHTKLPLAYTHLVLQQTFANGQVAAVSAAVGLLTRNIRIRSQRAGSSLTGFRILITDYRTCVFDNFSNQCNDTYYKGYARISNTQFIGFGKLDDTYYSDLQSGISMSHLGDYISSRPTFIDACSFDSGFNAAIGMRSTNGIPITNNVIYNTYRSGIAVTGMNNSVENNLITTVYWVGTGQDASISQFSSNNDAAIMARDATSVRLLNNLVAGVERLAYRIPGESCGGSDVYTPLNVLNEYSNNEAHSVMSGVSLWPTDKGFIYDRKCVLIKGF</sequence>
<evidence type="ECO:0000256" key="2">
    <source>
        <dbReference type="SAM" id="SignalP"/>
    </source>
</evidence>
<dbReference type="Proteomes" id="UP000681967">
    <property type="component" value="Unassembled WGS sequence"/>
</dbReference>
<evidence type="ECO:0000313" key="5">
    <source>
        <dbReference type="Proteomes" id="UP000681720"/>
    </source>
</evidence>
<feature type="non-terminal residue" evidence="4">
    <location>
        <position position="1"/>
    </location>
</feature>
<evidence type="ECO:0000313" key="4">
    <source>
        <dbReference type="EMBL" id="CAF4960200.1"/>
    </source>
</evidence>
<dbReference type="EMBL" id="CAJOBH010177090">
    <property type="protein sequence ID" value="CAF4928415.1"/>
    <property type="molecule type" value="Genomic_DNA"/>
</dbReference>
<comment type="caution">
    <text evidence="4">The sequence shown here is derived from an EMBL/GenBank/DDBJ whole genome shotgun (WGS) entry which is preliminary data.</text>
</comment>
<dbReference type="InterPro" id="IPR012334">
    <property type="entry name" value="Pectin_lyas_fold"/>
</dbReference>
<dbReference type="InterPro" id="IPR052387">
    <property type="entry name" value="Fibrocystin"/>
</dbReference>
<feature type="chain" id="PRO_5036273933" description="Right handed beta helix domain-containing protein" evidence="2">
    <location>
        <begin position="18"/>
        <end position="333"/>
    </location>
</feature>
<organism evidence="4 5">
    <name type="scientific">Rotaria magnacalcarata</name>
    <dbReference type="NCBI Taxonomy" id="392030"/>
    <lineage>
        <taxon>Eukaryota</taxon>
        <taxon>Metazoa</taxon>
        <taxon>Spiralia</taxon>
        <taxon>Gnathifera</taxon>
        <taxon>Rotifera</taxon>
        <taxon>Eurotatoria</taxon>
        <taxon>Bdelloidea</taxon>
        <taxon>Philodinida</taxon>
        <taxon>Philodinidae</taxon>
        <taxon>Rotaria</taxon>
    </lineage>
</organism>
<evidence type="ECO:0000313" key="3">
    <source>
        <dbReference type="EMBL" id="CAF4928415.1"/>
    </source>
</evidence>
<accession>A0A8S3CVZ7</accession>
<name>A0A8S3CVZ7_9BILA</name>
<dbReference type="PANTHER" id="PTHR46769">
    <property type="entry name" value="POLYCYSTIC KIDNEY AND HEPATIC DISEASE 1 (AUTOSOMAL RECESSIVE)-LIKE 1"/>
    <property type="match status" value="1"/>
</dbReference>
<reference evidence="4" key="1">
    <citation type="submission" date="2021-02" db="EMBL/GenBank/DDBJ databases">
        <authorList>
            <person name="Nowell W R."/>
        </authorList>
    </citation>
    <scope>NUCLEOTIDE SEQUENCE</scope>
</reference>
<dbReference type="PANTHER" id="PTHR46769:SF2">
    <property type="entry name" value="FIBROCYSTIN-L ISOFORM 2 PRECURSOR-RELATED"/>
    <property type="match status" value="1"/>
</dbReference>
<dbReference type="AlphaFoldDB" id="A0A8S3CVZ7"/>
<evidence type="ECO:0008006" key="6">
    <source>
        <dbReference type="Google" id="ProtNLM"/>
    </source>
</evidence>
<proteinExistence type="predicted"/>